<dbReference type="RefSeq" id="WP_345374122.1">
    <property type="nucleotide sequence ID" value="NZ_BAABLM010000002.1"/>
</dbReference>
<keyword evidence="11" id="KW-1185">Reference proteome</keyword>
<dbReference type="InterPro" id="IPR016064">
    <property type="entry name" value="NAD/diacylglycerol_kinase_sf"/>
</dbReference>
<sequence>MRIVVAVNPSASFGRRKPLGPVVVERLGAAGHDVVALDRSSYDDLLAATRSAVESRPDALVVVGGDGMVSLGTGLLAQSGIPLGIVPTGTGNDFARALGIPYEEPLEALHLLEGWLGHPPLSVDALRVRRTDGGTTWVAGGVSAGFDAFVNERANRMRRPRGRIRYDIALVLELLRLRRVDYEITIDGREQSVPGILVTVGNAPSVGGGIRLLPDAVIDDGLADVLVVDRLSRATFVRLFPRVAKGTHTGDARVNVSRATRVTIDAPGVAAYGDGERIGPLPVDVEIVPGALRVFAPPRAPGGGGSISTS</sequence>
<evidence type="ECO:0000256" key="6">
    <source>
        <dbReference type="ARBA" id="ARBA00022840"/>
    </source>
</evidence>
<dbReference type="GO" id="GO:0016301">
    <property type="term" value="F:kinase activity"/>
    <property type="evidence" value="ECO:0007669"/>
    <property type="project" value="UniProtKB-KW"/>
</dbReference>
<dbReference type="InterPro" id="IPR001206">
    <property type="entry name" value="Diacylglycerol_kinase_cat_dom"/>
</dbReference>
<comment type="similarity">
    <text evidence="2">Belongs to the diacylglycerol/lipid kinase family.</text>
</comment>
<keyword evidence="7" id="KW-0443">Lipid metabolism</keyword>
<accession>A0ABP8VSU0</accession>
<dbReference type="Pfam" id="PF00781">
    <property type="entry name" value="DAGK_cat"/>
    <property type="match status" value="1"/>
</dbReference>
<reference evidence="11" key="1">
    <citation type="journal article" date="2019" name="Int. J. Syst. Evol. Microbiol.">
        <title>The Global Catalogue of Microorganisms (GCM) 10K type strain sequencing project: providing services to taxonomists for standard genome sequencing and annotation.</title>
        <authorList>
            <consortium name="The Broad Institute Genomics Platform"/>
            <consortium name="The Broad Institute Genome Sequencing Center for Infectious Disease"/>
            <person name="Wu L."/>
            <person name="Ma J."/>
        </authorList>
    </citation>
    <scope>NUCLEOTIDE SEQUENCE [LARGE SCALE GENOMIC DNA]</scope>
    <source>
        <strain evidence="11">JCM 18956</strain>
    </source>
</reference>
<evidence type="ECO:0000313" key="10">
    <source>
        <dbReference type="EMBL" id="GAA4669457.1"/>
    </source>
</evidence>
<gene>
    <name evidence="10" type="ORF">GCM10025780_10820</name>
</gene>
<keyword evidence="3" id="KW-0808">Transferase</keyword>
<evidence type="ECO:0000256" key="1">
    <source>
        <dbReference type="ARBA" id="ARBA00001946"/>
    </source>
</evidence>
<dbReference type="InterPro" id="IPR045540">
    <property type="entry name" value="YegS/DAGK_C"/>
</dbReference>
<keyword evidence="8" id="KW-1208">Phospholipid metabolism</keyword>
<name>A0ABP8VSU0_9MICO</name>
<keyword evidence="5 10" id="KW-0418">Kinase</keyword>
<evidence type="ECO:0000256" key="3">
    <source>
        <dbReference type="ARBA" id="ARBA00022679"/>
    </source>
</evidence>
<dbReference type="PANTHER" id="PTHR12358:SF106">
    <property type="entry name" value="LIPID KINASE YEGS"/>
    <property type="match status" value="1"/>
</dbReference>
<keyword evidence="7" id="KW-0594">Phospholipid biosynthesis</keyword>
<protein>
    <submittedName>
        <fullName evidence="10">Diacylglycerol kinase</fullName>
    </submittedName>
</protein>
<dbReference type="EMBL" id="BAABLM010000002">
    <property type="protein sequence ID" value="GAA4669457.1"/>
    <property type="molecule type" value="Genomic_DNA"/>
</dbReference>
<feature type="domain" description="DAGKc" evidence="9">
    <location>
        <begin position="1"/>
        <end position="132"/>
    </location>
</feature>
<evidence type="ECO:0000256" key="4">
    <source>
        <dbReference type="ARBA" id="ARBA00022741"/>
    </source>
</evidence>
<dbReference type="Gene3D" id="3.40.50.10330">
    <property type="entry name" value="Probable inorganic polyphosphate/atp-NAD kinase, domain 1"/>
    <property type="match status" value="1"/>
</dbReference>
<evidence type="ECO:0000256" key="5">
    <source>
        <dbReference type="ARBA" id="ARBA00022777"/>
    </source>
</evidence>
<comment type="cofactor">
    <cofactor evidence="1">
        <name>Mg(2+)</name>
        <dbReference type="ChEBI" id="CHEBI:18420"/>
    </cofactor>
</comment>
<comment type="caution">
    <text evidence="10">The sequence shown here is derived from an EMBL/GenBank/DDBJ whole genome shotgun (WGS) entry which is preliminary data.</text>
</comment>
<dbReference type="Pfam" id="PF19279">
    <property type="entry name" value="YegS_C"/>
    <property type="match status" value="1"/>
</dbReference>
<dbReference type="InterPro" id="IPR017438">
    <property type="entry name" value="ATP-NAD_kinase_N"/>
</dbReference>
<evidence type="ECO:0000256" key="7">
    <source>
        <dbReference type="ARBA" id="ARBA00023209"/>
    </source>
</evidence>
<keyword evidence="6" id="KW-0067">ATP-binding</keyword>
<dbReference type="SMART" id="SM00046">
    <property type="entry name" value="DAGKc"/>
    <property type="match status" value="1"/>
</dbReference>
<evidence type="ECO:0000313" key="11">
    <source>
        <dbReference type="Proteomes" id="UP001501295"/>
    </source>
</evidence>
<evidence type="ECO:0000256" key="2">
    <source>
        <dbReference type="ARBA" id="ARBA00005983"/>
    </source>
</evidence>
<dbReference type="Proteomes" id="UP001501295">
    <property type="component" value="Unassembled WGS sequence"/>
</dbReference>
<dbReference type="PANTHER" id="PTHR12358">
    <property type="entry name" value="SPHINGOSINE KINASE"/>
    <property type="match status" value="1"/>
</dbReference>
<keyword evidence="4" id="KW-0547">Nucleotide-binding</keyword>
<organism evidence="10 11">
    <name type="scientific">Frondihabitans cladoniiphilus</name>
    <dbReference type="NCBI Taxonomy" id="715785"/>
    <lineage>
        <taxon>Bacteria</taxon>
        <taxon>Bacillati</taxon>
        <taxon>Actinomycetota</taxon>
        <taxon>Actinomycetes</taxon>
        <taxon>Micrococcales</taxon>
        <taxon>Microbacteriaceae</taxon>
        <taxon>Frondihabitans</taxon>
    </lineage>
</organism>
<dbReference type="InterPro" id="IPR050187">
    <property type="entry name" value="Lipid_Phosphate_FormReg"/>
</dbReference>
<dbReference type="PROSITE" id="PS50146">
    <property type="entry name" value="DAGK"/>
    <property type="match status" value="1"/>
</dbReference>
<dbReference type="Gene3D" id="2.60.200.40">
    <property type="match status" value="1"/>
</dbReference>
<keyword evidence="7" id="KW-0444">Lipid biosynthesis</keyword>
<proteinExistence type="inferred from homology"/>
<dbReference type="SUPFAM" id="SSF111331">
    <property type="entry name" value="NAD kinase/diacylglycerol kinase-like"/>
    <property type="match status" value="1"/>
</dbReference>
<evidence type="ECO:0000259" key="9">
    <source>
        <dbReference type="PROSITE" id="PS50146"/>
    </source>
</evidence>
<evidence type="ECO:0000256" key="8">
    <source>
        <dbReference type="ARBA" id="ARBA00023264"/>
    </source>
</evidence>